<sequence>MTIDSALVGRLLAAQFPQWAELPLTLVEQAGSDHIIHRLGETMSVRLPRSDWADGEATKQHTWLRQLAPRLPLPVPEPLGLGTPGCGYQWNWSVTRWLDGTTATVEGLTDPNLTARQLAEFLRALHEIPPAGELVPGAHPELVRAPLTDRDKATRAAIEAVAGVFDAAAMTEVWDNALRAPAWEREPVWCHGDFHTGNLLTVDGRLSAVIDFGGVGMGDPACDLVIAYTLLSATTRPVFRSVLGPDDATWTRGMGWALATGLNAYTSHAATDPHVARQTTRQLTEVLTEHTAS</sequence>
<dbReference type="GO" id="GO:0016740">
    <property type="term" value="F:transferase activity"/>
    <property type="evidence" value="ECO:0007669"/>
    <property type="project" value="UniProtKB-KW"/>
</dbReference>
<dbReference type="RefSeq" id="WP_388107052.1">
    <property type="nucleotide sequence ID" value="NZ_JBIAHM010000006.1"/>
</dbReference>
<dbReference type="Pfam" id="PF01636">
    <property type="entry name" value="APH"/>
    <property type="match status" value="1"/>
</dbReference>
<dbReference type="Gene3D" id="3.30.200.20">
    <property type="entry name" value="Phosphorylase Kinase, domain 1"/>
    <property type="match status" value="1"/>
</dbReference>
<organism evidence="2 3">
    <name type="scientific">Streptomyces hokutonensis</name>
    <dbReference type="NCBI Taxonomy" id="1306990"/>
    <lineage>
        <taxon>Bacteria</taxon>
        <taxon>Bacillati</taxon>
        <taxon>Actinomycetota</taxon>
        <taxon>Actinomycetes</taxon>
        <taxon>Kitasatosporales</taxon>
        <taxon>Streptomycetaceae</taxon>
        <taxon>Streptomyces</taxon>
    </lineage>
</organism>
<keyword evidence="2" id="KW-0808">Transferase</keyword>
<comment type="caution">
    <text evidence="2">The sequence shown here is derived from an EMBL/GenBank/DDBJ whole genome shotgun (WGS) entry which is preliminary data.</text>
</comment>
<dbReference type="EC" id="2.7.-.-" evidence="2"/>
<evidence type="ECO:0000313" key="2">
    <source>
        <dbReference type="EMBL" id="MFE9600474.1"/>
    </source>
</evidence>
<keyword evidence="3" id="KW-1185">Reference proteome</keyword>
<gene>
    <name evidence="2" type="ORF">ACFYNQ_18105</name>
</gene>
<proteinExistence type="predicted"/>
<dbReference type="Proteomes" id="UP001601303">
    <property type="component" value="Unassembled WGS sequence"/>
</dbReference>
<evidence type="ECO:0000313" key="3">
    <source>
        <dbReference type="Proteomes" id="UP001601303"/>
    </source>
</evidence>
<feature type="domain" description="Aminoglycoside phosphotransferase" evidence="1">
    <location>
        <begin position="42"/>
        <end position="246"/>
    </location>
</feature>
<dbReference type="Gene3D" id="3.90.1200.10">
    <property type="match status" value="1"/>
</dbReference>
<dbReference type="InterPro" id="IPR011009">
    <property type="entry name" value="Kinase-like_dom_sf"/>
</dbReference>
<dbReference type="EMBL" id="JBIAHM010000006">
    <property type="protein sequence ID" value="MFE9600474.1"/>
    <property type="molecule type" value="Genomic_DNA"/>
</dbReference>
<accession>A0ABW6M2X1</accession>
<dbReference type="PANTHER" id="PTHR21310:SF42">
    <property type="entry name" value="BIFUNCTIONAL AAC_APH"/>
    <property type="match status" value="1"/>
</dbReference>
<reference evidence="2 3" key="1">
    <citation type="submission" date="2024-10" db="EMBL/GenBank/DDBJ databases">
        <title>The Natural Products Discovery Center: Release of the First 8490 Sequenced Strains for Exploring Actinobacteria Biosynthetic Diversity.</title>
        <authorList>
            <person name="Kalkreuter E."/>
            <person name="Kautsar S.A."/>
            <person name="Yang D."/>
            <person name="Bader C.D."/>
            <person name="Teijaro C.N."/>
            <person name="Fluegel L."/>
            <person name="Davis C.M."/>
            <person name="Simpson J.R."/>
            <person name="Lauterbach L."/>
            <person name="Steele A.D."/>
            <person name="Gui C."/>
            <person name="Meng S."/>
            <person name="Li G."/>
            <person name="Viehrig K."/>
            <person name="Ye F."/>
            <person name="Su P."/>
            <person name="Kiefer A.F."/>
            <person name="Nichols A."/>
            <person name="Cepeda A.J."/>
            <person name="Yan W."/>
            <person name="Fan B."/>
            <person name="Jiang Y."/>
            <person name="Adhikari A."/>
            <person name="Zheng C.-J."/>
            <person name="Schuster L."/>
            <person name="Cowan T.M."/>
            <person name="Smanski M.J."/>
            <person name="Chevrette M.G."/>
            <person name="De Carvalho L.P.S."/>
            <person name="Shen B."/>
        </authorList>
    </citation>
    <scope>NUCLEOTIDE SEQUENCE [LARGE SCALE GENOMIC DNA]</scope>
    <source>
        <strain evidence="2 3">NPDC006488</strain>
    </source>
</reference>
<dbReference type="InterPro" id="IPR002575">
    <property type="entry name" value="Aminoglycoside_PTrfase"/>
</dbReference>
<dbReference type="InterPro" id="IPR051678">
    <property type="entry name" value="AGP_Transferase"/>
</dbReference>
<dbReference type="PANTHER" id="PTHR21310">
    <property type="entry name" value="AMINOGLYCOSIDE PHOSPHOTRANSFERASE-RELATED-RELATED"/>
    <property type="match status" value="1"/>
</dbReference>
<name>A0ABW6M2X1_9ACTN</name>
<evidence type="ECO:0000259" key="1">
    <source>
        <dbReference type="Pfam" id="PF01636"/>
    </source>
</evidence>
<dbReference type="SUPFAM" id="SSF56112">
    <property type="entry name" value="Protein kinase-like (PK-like)"/>
    <property type="match status" value="1"/>
</dbReference>
<dbReference type="CDD" id="cd05155">
    <property type="entry name" value="APH_ChoK_like_1"/>
    <property type="match status" value="1"/>
</dbReference>
<protein>
    <submittedName>
        <fullName evidence="2">Aminoglycoside phosphotransferase family protein</fullName>
        <ecNumber evidence="2">2.7.-.-</ecNumber>
    </submittedName>
</protein>